<evidence type="ECO:0000313" key="3">
    <source>
        <dbReference type="Proteomes" id="UP000011885"/>
    </source>
</evidence>
<gene>
    <name evidence="2" type="ORF">RSSM_03232</name>
</gene>
<reference evidence="2 3" key="1">
    <citation type="journal article" date="2013" name="Mar. Genomics">
        <title>Expression of sulfatases in Rhodopirellula baltica and the diversity of sulfatases in the genus Rhodopirellula.</title>
        <authorList>
            <person name="Wegner C.E."/>
            <person name="Richter-Heitmann T."/>
            <person name="Klindworth A."/>
            <person name="Klockow C."/>
            <person name="Richter M."/>
            <person name="Achstetter T."/>
            <person name="Glockner F.O."/>
            <person name="Harder J."/>
        </authorList>
    </citation>
    <scope>NUCLEOTIDE SEQUENCE [LARGE SCALE GENOMIC DNA]</scope>
    <source>
        <strain evidence="2 3">SM41</strain>
    </source>
</reference>
<feature type="compositionally biased region" description="Basic and acidic residues" evidence="1">
    <location>
        <begin position="8"/>
        <end position="19"/>
    </location>
</feature>
<protein>
    <submittedName>
        <fullName evidence="2">Uncharacterized protein</fullName>
    </submittedName>
</protein>
<sequence length="63" mass="7423">MKPTNESSHNDLTRHDQRIPKKWQWDVAEPTKTVMKQHRSQRVLGSRDAAHENRVSSRETTND</sequence>
<organism evidence="2 3">
    <name type="scientific">Rhodopirellula sallentina SM41</name>
    <dbReference type="NCBI Taxonomy" id="1263870"/>
    <lineage>
        <taxon>Bacteria</taxon>
        <taxon>Pseudomonadati</taxon>
        <taxon>Planctomycetota</taxon>
        <taxon>Planctomycetia</taxon>
        <taxon>Pirellulales</taxon>
        <taxon>Pirellulaceae</taxon>
        <taxon>Rhodopirellula</taxon>
    </lineage>
</organism>
<evidence type="ECO:0000256" key="1">
    <source>
        <dbReference type="SAM" id="MobiDB-lite"/>
    </source>
</evidence>
<feature type="region of interest" description="Disordered" evidence="1">
    <location>
        <begin position="1"/>
        <end position="63"/>
    </location>
</feature>
<evidence type="ECO:0000313" key="2">
    <source>
        <dbReference type="EMBL" id="EMI55326.1"/>
    </source>
</evidence>
<name>M5UBU9_9BACT</name>
<keyword evidence="3" id="KW-1185">Reference proteome</keyword>
<dbReference type="Proteomes" id="UP000011885">
    <property type="component" value="Unassembled WGS sequence"/>
</dbReference>
<dbReference type="AlphaFoldDB" id="M5UBU9"/>
<dbReference type="EMBL" id="ANOH01000219">
    <property type="protein sequence ID" value="EMI55326.1"/>
    <property type="molecule type" value="Genomic_DNA"/>
</dbReference>
<proteinExistence type="predicted"/>
<comment type="caution">
    <text evidence="2">The sequence shown here is derived from an EMBL/GenBank/DDBJ whole genome shotgun (WGS) entry which is preliminary data.</text>
</comment>
<accession>M5UBU9</accession>
<dbReference type="PATRIC" id="fig|1263870.3.peg.3433"/>
<feature type="compositionally biased region" description="Basic and acidic residues" evidence="1">
    <location>
        <begin position="48"/>
        <end position="63"/>
    </location>
</feature>